<keyword evidence="3" id="KW-1185">Reference proteome</keyword>
<reference evidence="2" key="4">
    <citation type="journal article" date="1998" name="J. Gen. Virol.">
        <title>Identification and characterization of the Cydia pomonella granulovirus cathepsin and chitinase genes.</title>
        <authorList>
            <person name="Kang W."/>
            <person name="Tristem M."/>
            <person name="Maeda S."/>
            <person name="Crook N.E."/>
            <person name="O'Reilly D.R."/>
        </authorList>
    </citation>
    <scope>NUCLEOTIDE SEQUENCE [LARGE SCALE GENOMIC DNA]</scope>
    <source>
        <strain evidence="2">Mexican 1</strain>
    </source>
</reference>
<dbReference type="InterPro" id="IPR008534">
    <property type="entry name" value="DUF816"/>
</dbReference>
<proteinExistence type="predicted"/>
<dbReference type="Pfam" id="PF05674">
    <property type="entry name" value="DUF816"/>
    <property type="match status" value="1"/>
</dbReference>
<dbReference type="GeneID" id="921468"/>
<organism evidence="2">
    <name type="scientific">Cydia pomonella granulosis virus (isolate Mexico/1963)</name>
    <name type="common">CpGV</name>
    <name type="synonym">Cydia pomonella granulovirus</name>
    <dbReference type="NCBI Taxonomy" id="654905"/>
    <lineage>
        <taxon>Viruses</taxon>
        <taxon>Viruses incertae sedis</taxon>
        <taxon>Naldaviricetes</taxon>
        <taxon>Lefavirales</taxon>
        <taxon>Baculoviridae</taxon>
        <taxon>Betabaculovirus</taxon>
        <taxon>Betabaculovirus cypomonellae</taxon>
    </lineage>
</organism>
<reference evidence="2" key="1">
    <citation type="journal article" date="1993" name="J. Virol.">
        <title>An apoptosis-inhibiting baculovirus gene with a zinc finger-like motif.</title>
        <authorList>
            <person name="Crook N.E."/>
            <person name="Clem R.J."/>
            <person name="Miller L.K."/>
        </authorList>
    </citation>
    <scope>NUCLEOTIDE SEQUENCE [LARGE SCALE GENOMIC DNA]</scope>
    <source>
        <strain evidence="2">Mexican 1</strain>
    </source>
</reference>
<accession>Q91F03</accession>
<reference evidence="2" key="3">
    <citation type="journal article" date="1997" name="Virus Genes">
        <title>Complete sequence and transposon mutagenesis of the BamHI J fragment of Cydia pomonella granulosis virus.</title>
        <authorList>
            <person name="Kang W."/>
            <person name="Crook N.E."/>
            <person name="Winstanley D."/>
            <person name="O'Reilly D.R."/>
        </authorList>
    </citation>
    <scope>NUCLEOTIDE SEQUENCE [LARGE SCALE GENOMIC DNA]</scope>
    <source>
        <strain evidence="2">Mexican 1</strain>
    </source>
</reference>
<dbReference type="RefSeq" id="NP_148836.1">
    <property type="nucleotide sequence ID" value="NC_002816.1"/>
</dbReference>
<reference evidence="2" key="5">
    <citation type="journal article" date="2001" name="J. Gen. Virol.">
        <title>The complete sequence of the Cydia pomonella granulovirus genome.</title>
        <authorList>
            <person name="Luque T."/>
            <person name="Finch R."/>
            <person name="Crook N."/>
            <person name="O'Reilly D.R."/>
            <person name="Winstanley D."/>
        </authorList>
    </citation>
    <scope>NUCLEOTIDE SEQUENCE [LARGE SCALE GENOMIC DNA]</scope>
    <source>
        <strain evidence="2">Mexican 1</strain>
    </source>
</reference>
<evidence type="ECO:0000256" key="1">
    <source>
        <dbReference type="SAM" id="MobiDB-lite"/>
    </source>
</evidence>
<feature type="compositionally biased region" description="Polar residues" evidence="1">
    <location>
        <begin position="165"/>
        <end position="177"/>
    </location>
</feature>
<sequence>MAIIKRAHKEYTEHPNADTFNNIKRLILQTKYVEESVEYKNFNRGTFLIAMNLIVNKCQDIFPNYKGFFATTTKRLQKIDPDMKSSPKDMLKHYYECIEEMENPHHSDDHYMVAYAKSIITKILYESVSDMTNLNGSKINIEPVDNKKRLSLSERVSLVKKDVGTGSSNMRSVNKDTNNNSSSVNGVNNSVNFVNIDNDNNNHTKVKPLFCSTKFFITIYCLQWTVPHHLHPYYHHQHYPYLFLFSLLSARSSSNFPISSSVSHSSDTNKSCSSATCPLLPATPLLYSNNLLSTNCLVSLPLDVLSNLLYAATNSWSDNNFLRCLSVTYFIATSSSSSCGGV</sequence>
<reference evidence="2" key="2">
    <citation type="journal article" date="1996" name="Virology">
        <title>Characterization of a highly conserved baculovirus structural protein that is specific for occlusion-derived virions.</title>
        <authorList>
            <person name="Theilmann D.A."/>
            <person name="Chantler J.K."/>
            <person name="Stweart S."/>
            <person name="Flipsen H.T."/>
            <person name="Vlak J.M."/>
            <person name="Crook N.E."/>
        </authorList>
    </citation>
    <scope>NUCLEOTIDE SEQUENCE [LARGE SCALE GENOMIC DNA]</scope>
    <source>
        <strain evidence="2">Mexican 1</strain>
    </source>
</reference>
<name>Q91F03_GVCPM</name>
<dbReference type="EMBL" id="U53466">
    <property type="protein sequence ID" value="AAK70712.1"/>
    <property type="molecule type" value="Genomic_DNA"/>
</dbReference>
<protein>
    <submittedName>
        <fullName evidence="2">ORF52 similar to AcMNPV ORF106 and ORF107</fullName>
    </submittedName>
</protein>
<dbReference type="Proteomes" id="UP000009249">
    <property type="component" value="Segment"/>
</dbReference>
<organismHost>
    <name type="scientific">Cydia pomonella</name>
    <name type="common">Codling moth</name>
    <dbReference type="NCBI Taxonomy" id="82600"/>
</organismHost>
<evidence type="ECO:0000313" key="2">
    <source>
        <dbReference type="EMBL" id="AAK70712.1"/>
    </source>
</evidence>
<gene>
    <name evidence="2" type="primary">orf52</name>
</gene>
<evidence type="ECO:0000313" key="3">
    <source>
        <dbReference type="Proteomes" id="UP000009249"/>
    </source>
</evidence>
<dbReference type="KEGG" id="vg:921468"/>
<feature type="region of interest" description="Disordered" evidence="1">
    <location>
        <begin position="164"/>
        <end position="186"/>
    </location>
</feature>